<comment type="caution">
    <text evidence="2">The sequence shown here is derived from an EMBL/GenBank/DDBJ whole genome shotgun (WGS) entry which is preliminary data.</text>
</comment>
<feature type="domain" description="Reverse transcriptase" evidence="1">
    <location>
        <begin position="1"/>
        <end position="56"/>
    </location>
</feature>
<dbReference type="EMBL" id="JAKNCT010000004">
    <property type="protein sequence ID" value="MCG5030730.1"/>
    <property type="molecule type" value="Genomic_DNA"/>
</dbReference>
<dbReference type="PROSITE" id="PS50878">
    <property type="entry name" value="RT_POL"/>
    <property type="match status" value="1"/>
</dbReference>
<dbReference type="InterPro" id="IPR000477">
    <property type="entry name" value="RT_dom"/>
</dbReference>
<sequence length="56" mass="6435">MDIDLAKFFDTVDHSRLIRKLSARIKDRRVISLIHRMLKSGIDTGAEVIRPEVGLM</sequence>
<protein>
    <recommendedName>
        <fullName evidence="1">Reverse transcriptase domain-containing protein</fullName>
    </recommendedName>
</protein>
<keyword evidence="3" id="KW-1185">Reference proteome</keyword>
<accession>A0ABS9MQ36</accession>
<name>A0ABS9MQ36_9BURK</name>
<organism evidence="2 3">
    <name type="scientific">Mesosutterella porci</name>
    <dbReference type="NCBI Taxonomy" id="2915351"/>
    <lineage>
        <taxon>Bacteria</taxon>
        <taxon>Pseudomonadati</taxon>
        <taxon>Pseudomonadota</taxon>
        <taxon>Betaproteobacteria</taxon>
        <taxon>Burkholderiales</taxon>
        <taxon>Sutterellaceae</taxon>
        <taxon>Mesosutterella</taxon>
    </lineage>
</organism>
<evidence type="ECO:0000313" key="2">
    <source>
        <dbReference type="EMBL" id="MCG5030730.1"/>
    </source>
</evidence>
<reference evidence="2 3" key="1">
    <citation type="submission" date="2022-02" db="EMBL/GenBank/DDBJ databases">
        <title>Mesosutterella porci, a novel member of the family Sutterellaceae from pig feces.</title>
        <authorList>
            <person name="Wylensek D."/>
            <person name="Clavel T."/>
        </authorList>
    </citation>
    <scope>NUCLEOTIDE SEQUENCE [LARGE SCALE GENOMIC DNA]</scope>
    <source>
        <strain evidence="3">oilRF-744-wt-GAM-9</strain>
    </source>
</reference>
<gene>
    <name evidence="2" type="ORF">MAF45_04625</name>
</gene>
<evidence type="ECO:0000313" key="3">
    <source>
        <dbReference type="Proteomes" id="UP001297600"/>
    </source>
</evidence>
<proteinExistence type="predicted"/>
<dbReference type="RefSeq" id="WP_237978383.1">
    <property type="nucleotide sequence ID" value="NZ_JAKNCT010000004.1"/>
</dbReference>
<dbReference type="Proteomes" id="UP001297600">
    <property type="component" value="Unassembled WGS sequence"/>
</dbReference>
<evidence type="ECO:0000259" key="1">
    <source>
        <dbReference type="PROSITE" id="PS50878"/>
    </source>
</evidence>